<dbReference type="Gene3D" id="3.40.50.880">
    <property type="match status" value="1"/>
</dbReference>
<keyword evidence="6" id="KW-0645">Protease</keyword>
<evidence type="ECO:0000256" key="4">
    <source>
        <dbReference type="ARBA" id="ARBA00013115"/>
    </source>
</evidence>
<gene>
    <name evidence="10" type="ORF">D187_004106</name>
</gene>
<dbReference type="Proteomes" id="UP000011682">
    <property type="component" value="Unassembled WGS sequence"/>
</dbReference>
<proteinExistence type="inferred from homology"/>
<protein>
    <recommendedName>
        <fullName evidence="5">Cyanophycinase</fullName>
        <ecNumber evidence="4">3.4.15.6</ecNumber>
    </recommendedName>
</protein>
<dbReference type="RefSeq" id="WP_002630549.1">
    <property type="nucleotide sequence ID" value="NZ_ANAH02000025.1"/>
</dbReference>
<evidence type="ECO:0000256" key="6">
    <source>
        <dbReference type="ARBA" id="ARBA00022670"/>
    </source>
</evidence>
<organism evidence="10 11">
    <name type="scientific">Cystobacter fuscus (strain ATCC 25194 / DSM 2262 / NBRC 100088 / M29)</name>
    <dbReference type="NCBI Taxonomy" id="1242864"/>
    <lineage>
        <taxon>Bacteria</taxon>
        <taxon>Pseudomonadati</taxon>
        <taxon>Myxococcota</taxon>
        <taxon>Myxococcia</taxon>
        <taxon>Myxococcales</taxon>
        <taxon>Cystobacterineae</taxon>
        <taxon>Archangiaceae</taxon>
        <taxon>Cystobacter</taxon>
    </lineage>
</organism>
<feature type="active site" description="Charge relay system" evidence="9">
    <location>
        <position position="133"/>
    </location>
</feature>
<feature type="active site" description="Charge relay system" evidence="9">
    <location>
        <position position="207"/>
    </location>
</feature>
<comment type="caution">
    <text evidence="10">The sequence shown here is derived from an EMBL/GenBank/DDBJ whole genome shotgun (WGS) entry which is preliminary data.</text>
</comment>
<evidence type="ECO:0000313" key="10">
    <source>
        <dbReference type="EMBL" id="EPX58350.1"/>
    </source>
</evidence>
<dbReference type="PANTHER" id="PTHR36175:SF1">
    <property type="entry name" value="CYANOPHYCINASE"/>
    <property type="match status" value="1"/>
</dbReference>
<dbReference type="InterPro" id="IPR011811">
    <property type="entry name" value="Peptidase_S51_cyanophycinase"/>
</dbReference>
<name>S9P1J8_CYSF2</name>
<evidence type="ECO:0000256" key="1">
    <source>
        <dbReference type="ARBA" id="ARBA00001092"/>
    </source>
</evidence>
<evidence type="ECO:0000256" key="9">
    <source>
        <dbReference type="PIRSR" id="PIRSR032067-1"/>
    </source>
</evidence>
<comment type="function">
    <text evidence="2">Exopeptidase that catalyzes the hydrolytic cleavage of multi-L-arginyl-poly-L-aspartic acid (cyanophycin; a water-insoluble reserve polymer) into aspartate-arginine dipeptides.</text>
</comment>
<evidence type="ECO:0000256" key="3">
    <source>
        <dbReference type="ARBA" id="ARBA00006534"/>
    </source>
</evidence>
<dbReference type="OrthoDB" id="9799980at2"/>
<keyword evidence="7" id="KW-0378">Hydrolase</keyword>
<keyword evidence="11" id="KW-1185">Reference proteome</keyword>
<dbReference type="GO" id="GO:0006508">
    <property type="term" value="P:proteolysis"/>
    <property type="evidence" value="ECO:0007669"/>
    <property type="project" value="UniProtKB-KW"/>
</dbReference>
<evidence type="ECO:0000256" key="8">
    <source>
        <dbReference type="ARBA" id="ARBA00022825"/>
    </source>
</evidence>
<dbReference type="InterPro" id="IPR005320">
    <property type="entry name" value="Peptidase_S51"/>
</dbReference>
<dbReference type="SUPFAM" id="SSF52317">
    <property type="entry name" value="Class I glutamine amidotransferase-like"/>
    <property type="match status" value="1"/>
</dbReference>
<dbReference type="EC" id="3.4.15.6" evidence="4"/>
<dbReference type="AlphaFoldDB" id="S9P1J8"/>
<accession>S9P1J8</accession>
<dbReference type="CDD" id="cd03145">
    <property type="entry name" value="GAT1_cyanophycinase"/>
    <property type="match status" value="1"/>
</dbReference>
<reference evidence="10" key="1">
    <citation type="submission" date="2013-05" db="EMBL/GenBank/DDBJ databases">
        <title>Genome assembly of Cystobacter fuscus DSM 2262.</title>
        <authorList>
            <person name="Sharma G."/>
            <person name="Khatri I."/>
            <person name="Kaur C."/>
            <person name="Mayilraj S."/>
            <person name="Subramanian S."/>
        </authorList>
    </citation>
    <scope>NUCLEOTIDE SEQUENCE [LARGE SCALE GENOMIC DNA]</scope>
    <source>
        <strain evidence="10">DSM 2262</strain>
    </source>
</reference>
<dbReference type="GO" id="GO:0008236">
    <property type="term" value="F:serine-type peptidase activity"/>
    <property type="evidence" value="ECO:0007669"/>
    <property type="project" value="UniProtKB-KW"/>
</dbReference>
<dbReference type="EMBL" id="ANAH02000025">
    <property type="protein sequence ID" value="EPX58350.1"/>
    <property type="molecule type" value="Genomic_DNA"/>
</dbReference>
<comment type="similarity">
    <text evidence="3">Belongs to the peptidase S51 family.</text>
</comment>
<keyword evidence="8" id="KW-0720">Serine protease</keyword>
<evidence type="ECO:0000256" key="2">
    <source>
        <dbReference type="ARBA" id="ARBA00002039"/>
    </source>
</evidence>
<dbReference type="InterPro" id="IPR029062">
    <property type="entry name" value="Class_I_gatase-like"/>
</dbReference>
<dbReference type="GO" id="GO:0008241">
    <property type="term" value="F:peptidyl-dipeptidase activity"/>
    <property type="evidence" value="ECO:0007669"/>
    <property type="project" value="UniProtKB-EC"/>
</dbReference>
<evidence type="ECO:0000256" key="7">
    <source>
        <dbReference type="ARBA" id="ARBA00022801"/>
    </source>
</evidence>
<dbReference type="Pfam" id="PF03575">
    <property type="entry name" value="Peptidase_S51"/>
    <property type="match status" value="1"/>
</dbReference>
<feature type="active site" description="Charge relay system" evidence="9">
    <location>
        <position position="180"/>
    </location>
</feature>
<dbReference type="PIRSF" id="PIRSF032067">
    <property type="entry name" value="Cyanophycinase"/>
    <property type="match status" value="1"/>
</dbReference>
<sequence length="278" mass="29700">MAKQRGDLLIIGGSEDKESDEEQAILRQAARRALAKEGGHLVLLTVATMEPQQTAETYRKAFSRLGVHRLEVLDIRNRDQAYDPANVEKLSGAAVLFFSGGDQLRITSQMGGSPLLERIFALHEEGVPIVGTSAGAAAMSETMLIGGPGSAINGGPPPCLSSLAMAPGLGLLEGVIVDSHFSERGRFARLMGAVAQNPHNLGIGLDEDTAVLVRNNDEEFTVLGSGGVYVIDGLGIRYTSLSDMHTQGILTVHDARVHVLARDDRFSLKERRPLLPAT</sequence>
<dbReference type="PANTHER" id="PTHR36175">
    <property type="entry name" value="CYANOPHYCINASE"/>
    <property type="match status" value="1"/>
</dbReference>
<evidence type="ECO:0000313" key="11">
    <source>
        <dbReference type="Proteomes" id="UP000011682"/>
    </source>
</evidence>
<evidence type="ECO:0000256" key="5">
    <source>
        <dbReference type="ARBA" id="ARBA00015719"/>
    </source>
</evidence>
<dbReference type="NCBIfam" id="TIGR02069">
    <property type="entry name" value="cyanophycinase"/>
    <property type="match status" value="1"/>
</dbReference>
<dbReference type="eggNOG" id="COG4242">
    <property type="taxonomic scope" value="Bacteria"/>
</dbReference>
<comment type="catalytic activity">
    <reaction evidence="1">
        <text>[L-4-(L-arginin-2-N-yl)aspartate](n) + H2O = [L-4-(L-arginin-2-N-yl)aspartate](n-1) + L-4-(L-arginin-2-N-yl)aspartate</text>
        <dbReference type="Rhea" id="RHEA:12845"/>
        <dbReference type="Rhea" id="RHEA-COMP:13728"/>
        <dbReference type="Rhea" id="RHEA-COMP:13734"/>
        <dbReference type="ChEBI" id="CHEBI:15377"/>
        <dbReference type="ChEBI" id="CHEBI:137986"/>
        <dbReference type="ChEBI" id="CHEBI:137991"/>
        <dbReference type="EC" id="3.4.15.6"/>
    </reaction>
</comment>